<reference evidence="3 4" key="1">
    <citation type="journal article" date="2018" name="Nat. Biotechnol.">
        <title>A standardized bacterial taxonomy based on genome phylogeny substantially revises the tree of life.</title>
        <authorList>
            <person name="Parks D.H."/>
            <person name="Chuvochina M."/>
            <person name="Waite D.W."/>
            <person name="Rinke C."/>
            <person name="Skarshewski A."/>
            <person name="Chaumeil P.A."/>
            <person name="Hugenholtz P."/>
        </authorList>
    </citation>
    <scope>NUCLEOTIDE SEQUENCE [LARGE SCALE GENOMIC DNA]</scope>
    <source>
        <strain evidence="3">UBA11482</strain>
    </source>
</reference>
<dbReference type="NCBIfam" id="TIGR00177">
    <property type="entry name" value="molyb_syn"/>
    <property type="match status" value="1"/>
</dbReference>
<dbReference type="SMART" id="SM00852">
    <property type="entry name" value="MoCF_biosynth"/>
    <property type="match status" value="1"/>
</dbReference>
<dbReference type="Pfam" id="PF02464">
    <property type="entry name" value="CinA"/>
    <property type="match status" value="1"/>
</dbReference>
<organism evidence="3 4">
    <name type="scientific">Coprobacter fastidiosus</name>
    <dbReference type="NCBI Taxonomy" id="1099853"/>
    <lineage>
        <taxon>Bacteria</taxon>
        <taxon>Pseudomonadati</taxon>
        <taxon>Bacteroidota</taxon>
        <taxon>Bacteroidia</taxon>
        <taxon>Bacteroidales</taxon>
        <taxon>Barnesiellaceae</taxon>
        <taxon>Coprobacter</taxon>
    </lineage>
</organism>
<dbReference type="Pfam" id="PF00994">
    <property type="entry name" value="MoCF_biosynth"/>
    <property type="match status" value="1"/>
</dbReference>
<protein>
    <recommendedName>
        <fullName evidence="1">CinA-like protein</fullName>
    </recommendedName>
</protein>
<dbReference type="CDD" id="cd00885">
    <property type="entry name" value="cinA"/>
    <property type="match status" value="1"/>
</dbReference>
<dbReference type="InterPro" id="IPR036653">
    <property type="entry name" value="CinA-like_C"/>
</dbReference>
<comment type="caution">
    <text evidence="3">The sequence shown here is derived from an EMBL/GenBank/DDBJ whole genome shotgun (WGS) entry which is preliminary data.</text>
</comment>
<evidence type="ECO:0000313" key="3">
    <source>
        <dbReference type="EMBL" id="HBJ07694.1"/>
    </source>
</evidence>
<dbReference type="AlphaFoldDB" id="A0A354LZK5"/>
<dbReference type="Gene3D" id="3.40.980.10">
    <property type="entry name" value="MoaB/Mog-like domain"/>
    <property type="match status" value="1"/>
</dbReference>
<dbReference type="SUPFAM" id="SSF142433">
    <property type="entry name" value="CinA-like"/>
    <property type="match status" value="1"/>
</dbReference>
<evidence type="ECO:0000256" key="1">
    <source>
        <dbReference type="HAMAP-Rule" id="MF_00226"/>
    </source>
</evidence>
<dbReference type="InterPro" id="IPR036425">
    <property type="entry name" value="MoaB/Mog-like_dom_sf"/>
</dbReference>
<evidence type="ECO:0000313" key="4">
    <source>
        <dbReference type="Proteomes" id="UP000262954"/>
    </source>
</evidence>
<dbReference type="PIRSF" id="PIRSF006728">
    <property type="entry name" value="CinA"/>
    <property type="match status" value="1"/>
</dbReference>
<dbReference type="InterPro" id="IPR050101">
    <property type="entry name" value="CinA"/>
</dbReference>
<dbReference type="Gene3D" id="3.90.950.20">
    <property type="entry name" value="CinA-like"/>
    <property type="match status" value="1"/>
</dbReference>
<dbReference type="RefSeq" id="WP_122303976.1">
    <property type="nucleotide sequence ID" value="NZ_CAWVAS010000101.1"/>
</dbReference>
<dbReference type="NCBIfam" id="TIGR00200">
    <property type="entry name" value="cinA_nterm"/>
    <property type="match status" value="1"/>
</dbReference>
<gene>
    <name evidence="3" type="ORF">DDY73_01700</name>
</gene>
<dbReference type="InterPro" id="IPR008135">
    <property type="entry name" value="Competence-induced_CinA"/>
</dbReference>
<sequence length="413" mass="45234">MNVEIIVIGDELLIGQVTDTNSSWIARNLNKIGWEVMEITTVRDRRAEIISAIRQSFDRVDVVLMTGGLGPTKDDITKQTLCEYFGGKLIFDAEVQKNNDLFFERRGLQMNDSTRTQAMVPDSCAVIQNPVGTAPIMWFEKDGKVLVSMPGVPAEMQQAMTAEVLPRLRKRYPDHTAILHKTCLVKDFSESALSEFLSDFEAGLPASIKLAYLPVPGVIRLRLTARGENEKILSRQLDDSFSRLEDLLGKHIFCHRDATMAEALGLLLSYKGLTIATAESCTGGNIAHEITLIPGSSAYYKGSVVSYANEVKVQVLDVDPSTIEKHGVVSCEVVEQMAKGVRRLLKTDCAIATSGIAGPDGAVPGKPVGTVCIAVAVGDRIVSRKYCFENTRAVNINRFTHTALLQMISVLSE</sequence>
<accession>A0A354LZK5</accession>
<name>A0A354LZK5_9BACT</name>
<dbReference type="InterPro" id="IPR001453">
    <property type="entry name" value="MoaB/Mog_dom"/>
</dbReference>
<feature type="domain" description="MoaB/Mog" evidence="2">
    <location>
        <begin position="4"/>
        <end position="170"/>
    </location>
</feature>
<comment type="similarity">
    <text evidence="1">Belongs to the CinA family.</text>
</comment>
<dbReference type="InterPro" id="IPR008136">
    <property type="entry name" value="CinA_C"/>
</dbReference>
<dbReference type="EMBL" id="DNWC01000026">
    <property type="protein sequence ID" value="HBJ07694.1"/>
    <property type="molecule type" value="Genomic_DNA"/>
</dbReference>
<proteinExistence type="inferred from homology"/>
<evidence type="ECO:0000259" key="2">
    <source>
        <dbReference type="SMART" id="SM00852"/>
    </source>
</evidence>
<dbReference type="Pfam" id="PF18146">
    <property type="entry name" value="CinA_KH"/>
    <property type="match status" value="1"/>
</dbReference>
<dbReference type="PANTHER" id="PTHR13939">
    <property type="entry name" value="NICOTINAMIDE-NUCLEOTIDE AMIDOHYDROLASE PNCC"/>
    <property type="match status" value="1"/>
</dbReference>
<dbReference type="Proteomes" id="UP000262954">
    <property type="component" value="Unassembled WGS sequence"/>
</dbReference>
<dbReference type="InterPro" id="IPR041424">
    <property type="entry name" value="CinA_KH"/>
</dbReference>
<dbReference type="HAMAP" id="MF_00226_B">
    <property type="entry name" value="CinA_B"/>
    <property type="match status" value="1"/>
</dbReference>
<dbReference type="PANTHER" id="PTHR13939:SF0">
    <property type="entry name" value="NMN AMIDOHYDROLASE-LIKE PROTEIN YFAY"/>
    <property type="match status" value="1"/>
</dbReference>
<dbReference type="NCBIfam" id="TIGR00199">
    <property type="entry name" value="PncC_domain"/>
    <property type="match status" value="1"/>
</dbReference>
<dbReference type="SUPFAM" id="SSF53218">
    <property type="entry name" value="Molybdenum cofactor biosynthesis proteins"/>
    <property type="match status" value="1"/>
</dbReference>